<sequence>MTESEIVAILRQHIKCDATGLSPSVASVYLVGFEEAAQALLERLEVRDTALRLIASCASHAPGDVVDIARSALRGDPRHD</sequence>
<accession>A0ABU0BDW4</accession>
<organism evidence="1 2">
    <name type="scientific">Ancylobacter polymorphus</name>
    <dbReference type="NCBI Taxonomy" id="223390"/>
    <lineage>
        <taxon>Bacteria</taxon>
        <taxon>Pseudomonadati</taxon>
        <taxon>Pseudomonadota</taxon>
        <taxon>Alphaproteobacteria</taxon>
        <taxon>Hyphomicrobiales</taxon>
        <taxon>Xanthobacteraceae</taxon>
        <taxon>Ancylobacter</taxon>
    </lineage>
</organism>
<evidence type="ECO:0000313" key="1">
    <source>
        <dbReference type="EMBL" id="MDQ0303784.1"/>
    </source>
</evidence>
<proteinExistence type="predicted"/>
<evidence type="ECO:0000313" key="2">
    <source>
        <dbReference type="Proteomes" id="UP001224682"/>
    </source>
</evidence>
<gene>
    <name evidence="1" type="ORF">J2S75_002818</name>
</gene>
<reference evidence="1 2" key="1">
    <citation type="submission" date="2023-07" db="EMBL/GenBank/DDBJ databases">
        <title>Genomic Encyclopedia of Type Strains, Phase IV (KMG-IV): sequencing the most valuable type-strain genomes for metagenomic binning, comparative biology and taxonomic classification.</title>
        <authorList>
            <person name="Goeker M."/>
        </authorList>
    </citation>
    <scope>NUCLEOTIDE SEQUENCE [LARGE SCALE GENOMIC DNA]</scope>
    <source>
        <strain evidence="1 2">DSM 2457</strain>
    </source>
</reference>
<dbReference type="Proteomes" id="UP001224682">
    <property type="component" value="Unassembled WGS sequence"/>
</dbReference>
<dbReference type="RefSeq" id="WP_307020488.1">
    <property type="nucleotide sequence ID" value="NZ_JAUSUI010000005.1"/>
</dbReference>
<dbReference type="EMBL" id="JAUSUI010000005">
    <property type="protein sequence ID" value="MDQ0303784.1"/>
    <property type="molecule type" value="Genomic_DNA"/>
</dbReference>
<comment type="caution">
    <text evidence="1">The sequence shown here is derived from an EMBL/GenBank/DDBJ whole genome shotgun (WGS) entry which is preliminary data.</text>
</comment>
<keyword evidence="2" id="KW-1185">Reference proteome</keyword>
<protein>
    <submittedName>
        <fullName evidence="1">Uncharacterized protein</fullName>
    </submittedName>
</protein>
<name>A0ABU0BDW4_9HYPH</name>